<protein>
    <submittedName>
        <fullName evidence="1">Uncharacterized protein</fullName>
    </submittedName>
</protein>
<dbReference type="Proteomes" id="UP000625711">
    <property type="component" value="Unassembled WGS sequence"/>
</dbReference>
<reference evidence="1" key="1">
    <citation type="submission" date="2020-08" db="EMBL/GenBank/DDBJ databases">
        <title>Genome sequencing and assembly of the red palm weevil Rhynchophorus ferrugineus.</title>
        <authorList>
            <person name="Dias G.B."/>
            <person name="Bergman C.M."/>
            <person name="Manee M."/>
        </authorList>
    </citation>
    <scope>NUCLEOTIDE SEQUENCE</scope>
    <source>
        <strain evidence="1">AA-2017</strain>
        <tissue evidence="1">Whole larva</tissue>
    </source>
</reference>
<name>A0A834INI7_RHYFE</name>
<dbReference type="EMBL" id="JAACXV010000081">
    <property type="protein sequence ID" value="KAF7284207.1"/>
    <property type="molecule type" value="Genomic_DNA"/>
</dbReference>
<keyword evidence="2" id="KW-1185">Reference proteome</keyword>
<comment type="caution">
    <text evidence="1">The sequence shown here is derived from an EMBL/GenBank/DDBJ whole genome shotgun (WGS) entry which is preliminary data.</text>
</comment>
<dbReference type="OrthoDB" id="10475804at2759"/>
<accession>A0A834INI7</accession>
<evidence type="ECO:0000313" key="1">
    <source>
        <dbReference type="EMBL" id="KAF7284207.1"/>
    </source>
</evidence>
<organism evidence="1 2">
    <name type="scientific">Rhynchophorus ferrugineus</name>
    <name type="common">Red palm weevil</name>
    <name type="synonym">Curculio ferrugineus</name>
    <dbReference type="NCBI Taxonomy" id="354439"/>
    <lineage>
        <taxon>Eukaryota</taxon>
        <taxon>Metazoa</taxon>
        <taxon>Ecdysozoa</taxon>
        <taxon>Arthropoda</taxon>
        <taxon>Hexapoda</taxon>
        <taxon>Insecta</taxon>
        <taxon>Pterygota</taxon>
        <taxon>Neoptera</taxon>
        <taxon>Endopterygota</taxon>
        <taxon>Coleoptera</taxon>
        <taxon>Polyphaga</taxon>
        <taxon>Cucujiformia</taxon>
        <taxon>Curculionidae</taxon>
        <taxon>Dryophthorinae</taxon>
        <taxon>Rhynchophorus</taxon>
    </lineage>
</organism>
<proteinExistence type="predicted"/>
<gene>
    <name evidence="1" type="ORF">GWI33_022457</name>
</gene>
<dbReference type="AlphaFoldDB" id="A0A834INI7"/>
<evidence type="ECO:0000313" key="2">
    <source>
        <dbReference type="Proteomes" id="UP000625711"/>
    </source>
</evidence>
<sequence length="92" mass="10840">MYFVFVAVEVVSRVNGKMVKDTVWEWKPEVDGSIEANGRRVSKEDTVYDSPIRQLPNTKELGQMDYKMVMDPKRMLMMVFRRDIQQDGSYEN</sequence>